<sequence>IRITGTSGKENFSFSLPLSRAEKDGASSLLEKLWASFKITSLEEALSYINPRREETVIEEIVKISREYKINSPYTSFVAVEEREDKVTGLPQTLVVPVSPPAGWSYFQWDHLITRSPASTMDHFYLEEEDFGKGAGHLEEGIYFTSAIPSGGREHLEESWKGRGEDPLSKALRHLALKQQADGSFTDDPGEDPGKRVKNTALSLLAFLLGSAEIKLYKRQLIKSAEFLIDYGEQSNLKEGVKEERELKYLLTLTLKILENKEICRGKLKEKVEVLLRDLGSPYDREKAPFLFQNNWKDKDIAKEIFKTLNMEPVTPSREPVFKGEKMKVMDLSLLCLGYSKSNTS</sequence>
<dbReference type="Proteomes" id="UP000285138">
    <property type="component" value="Unassembled WGS sequence"/>
</dbReference>
<protein>
    <submittedName>
        <fullName evidence="1">Uncharacterized protein</fullName>
    </submittedName>
</protein>
<organism evidence="1 2">
    <name type="scientific">Candidatus Syntrophonatronum acetioxidans</name>
    <dbReference type="NCBI Taxonomy" id="1795816"/>
    <lineage>
        <taxon>Bacteria</taxon>
        <taxon>Bacillati</taxon>
        <taxon>Bacillota</taxon>
        <taxon>Clostridia</taxon>
        <taxon>Eubacteriales</taxon>
        <taxon>Syntrophomonadaceae</taxon>
        <taxon>Candidatus Syntrophonatronum</taxon>
    </lineage>
</organism>
<evidence type="ECO:0000313" key="2">
    <source>
        <dbReference type="Proteomes" id="UP000285138"/>
    </source>
</evidence>
<feature type="non-terminal residue" evidence="1">
    <location>
        <position position="1"/>
    </location>
</feature>
<dbReference type="EMBL" id="QZAA01000256">
    <property type="protein sequence ID" value="RQD73441.1"/>
    <property type="molecule type" value="Genomic_DNA"/>
</dbReference>
<dbReference type="AlphaFoldDB" id="A0A424YAI9"/>
<name>A0A424YAI9_9FIRM</name>
<gene>
    <name evidence="1" type="ORF">D5R97_09350</name>
</gene>
<accession>A0A424YAI9</accession>
<reference evidence="1 2" key="1">
    <citation type="submission" date="2018-08" db="EMBL/GenBank/DDBJ databases">
        <title>The metabolism and importance of syntrophic acetate oxidation coupled to methane or sulfide production in haloalkaline environments.</title>
        <authorList>
            <person name="Timmers P.H.A."/>
            <person name="Vavourakis C.D."/>
            <person name="Sorokin D.Y."/>
            <person name="Sinninghe Damste J.S."/>
            <person name="Muyzer G."/>
            <person name="Stams A.J.M."/>
            <person name="Plugge C.M."/>
        </authorList>
    </citation>
    <scope>NUCLEOTIDE SEQUENCE [LARGE SCALE GENOMIC DNA]</scope>
    <source>
        <strain evidence="1">MSAO_Bac1</strain>
    </source>
</reference>
<proteinExistence type="predicted"/>
<evidence type="ECO:0000313" key="1">
    <source>
        <dbReference type="EMBL" id="RQD73441.1"/>
    </source>
</evidence>
<comment type="caution">
    <text evidence="1">The sequence shown here is derived from an EMBL/GenBank/DDBJ whole genome shotgun (WGS) entry which is preliminary data.</text>
</comment>